<organism evidence="1 2">
    <name type="scientific">Deinococcus radiotolerans</name>
    <dbReference type="NCBI Taxonomy" id="1309407"/>
    <lineage>
        <taxon>Bacteria</taxon>
        <taxon>Thermotogati</taxon>
        <taxon>Deinococcota</taxon>
        <taxon>Deinococci</taxon>
        <taxon>Deinococcales</taxon>
        <taxon>Deinococcaceae</taxon>
        <taxon>Deinococcus</taxon>
    </lineage>
</organism>
<dbReference type="Proteomes" id="UP000604341">
    <property type="component" value="Unassembled WGS sequence"/>
</dbReference>
<name>A0ABQ2FL02_9DEIO</name>
<keyword evidence="2" id="KW-1185">Reference proteome</keyword>
<evidence type="ECO:0000313" key="2">
    <source>
        <dbReference type="Proteomes" id="UP000604341"/>
    </source>
</evidence>
<evidence type="ECO:0000313" key="1">
    <source>
        <dbReference type="EMBL" id="GGK99995.1"/>
    </source>
</evidence>
<dbReference type="RefSeq" id="WP_189068659.1">
    <property type="nucleotide sequence ID" value="NZ_BMPE01000003.1"/>
</dbReference>
<sequence length="192" mass="22339">MTLSNRHKVRGRRAQARRVARWRAANLTPDWRHLNASGVDYVKLWIDPWNRLPPREPPAWLRRQMVEGLLDILDHWAAETLDRADLPFLAVWLCWPHFMDSQVVLAREDRAPMYGTMFEPIPTRPLPNALAPLAGRLNRLRWTTGLDETPLDPEDLARWPSLARRPHRTARATDGTPQHLLRRGLVWIGRPA</sequence>
<protein>
    <submittedName>
        <fullName evidence="1">Uncharacterized protein</fullName>
    </submittedName>
</protein>
<dbReference type="EMBL" id="BMPE01000003">
    <property type="protein sequence ID" value="GGK99995.1"/>
    <property type="molecule type" value="Genomic_DNA"/>
</dbReference>
<accession>A0ABQ2FL02</accession>
<comment type="caution">
    <text evidence="1">The sequence shown here is derived from an EMBL/GenBank/DDBJ whole genome shotgun (WGS) entry which is preliminary data.</text>
</comment>
<gene>
    <name evidence="1" type="ORF">GCM10010844_17970</name>
</gene>
<proteinExistence type="predicted"/>
<reference evidence="2" key="1">
    <citation type="journal article" date="2019" name="Int. J. Syst. Evol. Microbiol.">
        <title>The Global Catalogue of Microorganisms (GCM) 10K type strain sequencing project: providing services to taxonomists for standard genome sequencing and annotation.</title>
        <authorList>
            <consortium name="The Broad Institute Genomics Platform"/>
            <consortium name="The Broad Institute Genome Sequencing Center for Infectious Disease"/>
            <person name="Wu L."/>
            <person name="Ma J."/>
        </authorList>
    </citation>
    <scope>NUCLEOTIDE SEQUENCE [LARGE SCALE GENOMIC DNA]</scope>
    <source>
        <strain evidence="2">JCM 19173</strain>
    </source>
</reference>